<dbReference type="AlphaFoldDB" id="A0AAE9JLZ8"/>
<dbReference type="FunFam" id="3.40.630.30:FF:000043">
    <property type="entry name" value="Glucosamine 6-phosphate N-acetyltransferase"/>
    <property type="match status" value="2"/>
</dbReference>
<dbReference type="PROSITE" id="PS51186">
    <property type="entry name" value="GNAT"/>
    <property type="match status" value="2"/>
</dbReference>
<dbReference type="PANTHER" id="PTHR13355">
    <property type="entry name" value="GLUCOSAMINE 6-PHOSPHATE N-ACETYLTRANSFERASE"/>
    <property type="match status" value="1"/>
</dbReference>
<sequence>MASLFDDLLLPTNVPIPDGFSLRALRNDDFGYLELLKQLTSVGFINQLVFRKRFDAMKKAKSYYIVVLEEVQSSKIVGAATLLIEFKFIHEAGTRGRIEDVVVDERMRGKKLGGLLNQVLVEMAKTIGVYKLSLECKTELIPFYQKFGYQKNLHFLDQRFEEDSETPFKQWPKPRGDALFNEDLIPSSVKTPSEIRVRSLHPNHQDDYLKLLEQLTSVGFVSKHDFEQRFLSMKNADTYFIVVLEDVTTSKIVGAASLVVEFKYIHECGLRGRIEDVVVDEAMRGKKLGVLLNKILVEMARELGVYKLSLECKTELCPFYTKFGYKENINFMLPPTGPDVPEPPKNHIVRQFVPGSLHLFFIECDTISQQYKRYSSGDSPSASLINNTSF</sequence>
<evidence type="ECO:0000313" key="10">
    <source>
        <dbReference type="EMBL" id="UMM36597.1"/>
    </source>
</evidence>
<feature type="domain" description="N-acetyltransferase" evidence="9">
    <location>
        <begin position="23"/>
        <end position="186"/>
    </location>
</feature>
<evidence type="ECO:0000256" key="5">
    <source>
        <dbReference type="ARBA" id="ARBA00023315"/>
    </source>
</evidence>
<dbReference type="PANTHER" id="PTHR13355:SF24">
    <property type="entry name" value="GLUCOSAMINE 6-PHOSPHATE N-ACETYLTRANSFERASE"/>
    <property type="match status" value="1"/>
</dbReference>
<evidence type="ECO:0000256" key="1">
    <source>
        <dbReference type="ARBA" id="ARBA00004832"/>
    </source>
</evidence>
<dbReference type="Proteomes" id="UP000829354">
    <property type="component" value="Chromosome V"/>
</dbReference>
<dbReference type="EMBL" id="CP092624">
    <property type="protein sequence ID" value="UMM36597.1"/>
    <property type="molecule type" value="Genomic_DNA"/>
</dbReference>
<evidence type="ECO:0000256" key="8">
    <source>
        <dbReference type="ARBA" id="ARBA00048964"/>
    </source>
</evidence>
<evidence type="ECO:0000256" key="6">
    <source>
        <dbReference type="ARBA" id="ARBA00030011"/>
    </source>
</evidence>
<keyword evidence="4" id="KW-0808">Transferase</keyword>
<name>A0AAE9JLZ8_CAEBR</name>
<keyword evidence="5" id="KW-0012">Acyltransferase</keyword>
<dbReference type="Gene3D" id="3.40.630.30">
    <property type="match status" value="2"/>
</dbReference>
<comment type="similarity">
    <text evidence="2">Belongs to the acetyltransferase family. GNA1 subfamily.</text>
</comment>
<feature type="domain" description="N-acetyltransferase" evidence="9">
    <location>
        <begin position="195"/>
        <end position="347"/>
    </location>
</feature>
<comment type="catalytic activity">
    <reaction evidence="8">
        <text>D-glucosamine 6-phosphate + acetyl-CoA = N-acetyl-D-glucosamine 6-phosphate + CoA + H(+)</text>
        <dbReference type="Rhea" id="RHEA:10292"/>
        <dbReference type="ChEBI" id="CHEBI:15378"/>
        <dbReference type="ChEBI" id="CHEBI:57287"/>
        <dbReference type="ChEBI" id="CHEBI:57288"/>
        <dbReference type="ChEBI" id="CHEBI:57513"/>
        <dbReference type="ChEBI" id="CHEBI:58725"/>
        <dbReference type="EC" id="2.3.1.4"/>
    </reaction>
</comment>
<evidence type="ECO:0000259" key="9">
    <source>
        <dbReference type="PROSITE" id="PS51186"/>
    </source>
</evidence>
<protein>
    <recommendedName>
        <fullName evidence="3">glucosamine-phosphate N-acetyltransferase</fullName>
        <ecNumber evidence="3">2.3.1.4</ecNumber>
    </recommendedName>
    <alternativeName>
        <fullName evidence="6">Phosphoglucosamine acetylase</fullName>
    </alternativeName>
    <alternativeName>
        <fullName evidence="7">Phosphoglucosamine transacetylase</fullName>
    </alternativeName>
</protein>
<accession>A0AAE9JLZ8</accession>
<dbReference type="EC" id="2.3.1.4" evidence="3"/>
<gene>
    <name evidence="10" type="ORF">L5515_008689</name>
</gene>
<dbReference type="InterPro" id="IPR039143">
    <property type="entry name" value="GNPNAT1-like"/>
</dbReference>
<dbReference type="InterPro" id="IPR016181">
    <property type="entry name" value="Acyl_CoA_acyltransferase"/>
</dbReference>
<evidence type="ECO:0000256" key="2">
    <source>
        <dbReference type="ARBA" id="ARBA00006048"/>
    </source>
</evidence>
<dbReference type="GO" id="GO:0004343">
    <property type="term" value="F:glucosamine 6-phosphate N-acetyltransferase activity"/>
    <property type="evidence" value="ECO:0007669"/>
    <property type="project" value="UniProtKB-EC"/>
</dbReference>
<dbReference type="SUPFAM" id="SSF55729">
    <property type="entry name" value="Acyl-CoA N-acyltransferases (Nat)"/>
    <property type="match status" value="2"/>
</dbReference>
<evidence type="ECO:0000256" key="7">
    <source>
        <dbReference type="ARBA" id="ARBA00030832"/>
    </source>
</evidence>
<organism evidence="10 11">
    <name type="scientific">Caenorhabditis briggsae</name>
    <dbReference type="NCBI Taxonomy" id="6238"/>
    <lineage>
        <taxon>Eukaryota</taxon>
        <taxon>Metazoa</taxon>
        <taxon>Ecdysozoa</taxon>
        <taxon>Nematoda</taxon>
        <taxon>Chromadorea</taxon>
        <taxon>Rhabditida</taxon>
        <taxon>Rhabditina</taxon>
        <taxon>Rhabditomorpha</taxon>
        <taxon>Rhabditoidea</taxon>
        <taxon>Rhabditidae</taxon>
        <taxon>Peloderinae</taxon>
        <taxon>Caenorhabditis</taxon>
    </lineage>
</organism>
<comment type="pathway">
    <text evidence="1">Nucleotide-sugar biosynthesis; UDP-N-acetyl-alpha-D-glucosamine biosynthesis; N-acetyl-alpha-D-glucosamine 1-phosphate from alpha-D-glucosamine 6-phosphate (route I): step 1/2.</text>
</comment>
<keyword evidence="11" id="KW-1185">Reference proteome</keyword>
<reference evidence="10 11" key="1">
    <citation type="submission" date="2022-04" db="EMBL/GenBank/DDBJ databases">
        <title>Chromosome-level reference genomes for two strains of Caenorhabditis briggsae: an improved platform for comparative genomics.</title>
        <authorList>
            <person name="Stevens L."/>
            <person name="Andersen E."/>
        </authorList>
    </citation>
    <scope>NUCLEOTIDE SEQUENCE [LARGE SCALE GENOMIC DNA]</scope>
    <source>
        <strain evidence="10">VX34</strain>
        <tissue evidence="10">Whole-organism</tissue>
    </source>
</reference>
<evidence type="ECO:0000256" key="4">
    <source>
        <dbReference type="ARBA" id="ARBA00022679"/>
    </source>
</evidence>
<evidence type="ECO:0000313" key="11">
    <source>
        <dbReference type="Proteomes" id="UP000829354"/>
    </source>
</evidence>
<proteinExistence type="inferred from homology"/>
<dbReference type="Pfam" id="PF00583">
    <property type="entry name" value="Acetyltransf_1"/>
    <property type="match status" value="2"/>
</dbReference>
<dbReference type="InterPro" id="IPR000182">
    <property type="entry name" value="GNAT_dom"/>
</dbReference>
<evidence type="ECO:0000256" key="3">
    <source>
        <dbReference type="ARBA" id="ARBA00012703"/>
    </source>
</evidence>
<dbReference type="CDD" id="cd04301">
    <property type="entry name" value="NAT_SF"/>
    <property type="match status" value="2"/>
</dbReference>